<gene>
    <name evidence="2" type="ORF">FCC1311_042552</name>
</gene>
<keyword evidence="1" id="KW-0812">Transmembrane</keyword>
<evidence type="ECO:0000256" key="1">
    <source>
        <dbReference type="SAM" id="Phobius"/>
    </source>
</evidence>
<name>A0A2R5GAJ6_9STRA</name>
<accession>A0A2R5GAJ6</accession>
<dbReference type="InParanoid" id="A0A2R5GAJ6"/>
<feature type="transmembrane region" description="Helical" evidence="1">
    <location>
        <begin position="54"/>
        <end position="77"/>
    </location>
</feature>
<protein>
    <submittedName>
        <fullName evidence="2">Uncharacterized protein</fullName>
    </submittedName>
</protein>
<reference evidence="2 3" key="1">
    <citation type="submission" date="2017-12" db="EMBL/GenBank/DDBJ databases">
        <title>Sequencing, de novo assembly and annotation of complete genome of a new Thraustochytrid species, strain FCC1311.</title>
        <authorList>
            <person name="Sedici K."/>
            <person name="Godart F."/>
            <person name="Aiese Cigliano R."/>
            <person name="Sanseverino W."/>
            <person name="Barakat M."/>
            <person name="Ortet P."/>
            <person name="Marechal E."/>
            <person name="Cagnac O."/>
            <person name="Amato A."/>
        </authorList>
    </citation>
    <scope>NUCLEOTIDE SEQUENCE [LARGE SCALE GENOMIC DNA]</scope>
</reference>
<evidence type="ECO:0000313" key="2">
    <source>
        <dbReference type="EMBL" id="GBG28032.1"/>
    </source>
</evidence>
<dbReference type="Proteomes" id="UP000241890">
    <property type="component" value="Unassembled WGS sequence"/>
</dbReference>
<dbReference type="EMBL" id="BEYU01000038">
    <property type="protein sequence ID" value="GBG28032.1"/>
    <property type="molecule type" value="Genomic_DNA"/>
</dbReference>
<sequence length="143" mass="15746">MSCYYYGVYPASSSCCNVCPSTAETCYLPVGDVVCIDGDGNRVYTELDSTLSTIYIAIIAVVVVVWILTLVGLYCAIQKLQKKEAFLPPDQRSLTCGMIVLMVLMTLCLGWIGLLLMYLIINSQIDSAINRNAMQQVVLQNKV</sequence>
<dbReference type="AlphaFoldDB" id="A0A2R5GAJ6"/>
<evidence type="ECO:0000313" key="3">
    <source>
        <dbReference type="Proteomes" id="UP000241890"/>
    </source>
</evidence>
<proteinExistence type="predicted"/>
<keyword evidence="1" id="KW-0472">Membrane</keyword>
<keyword evidence="1" id="KW-1133">Transmembrane helix</keyword>
<feature type="transmembrane region" description="Helical" evidence="1">
    <location>
        <begin position="98"/>
        <end position="121"/>
    </location>
</feature>
<organism evidence="2 3">
    <name type="scientific">Hondaea fermentalgiana</name>
    <dbReference type="NCBI Taxonomy" id="2315210"/>
    <lineage>
        <taxon>Eukaryota</taxon>
        <taxon>Sar</taxon>
        <taxon>Stramenopiles</taxon>
        <taxon>Bigyra</taxon>
        <taxon>Labyrinthulomycetes</taxon>
        <taxon>Thraustochytrida</taxon>
        <taxon>Thraustochytriidae</taxon>
        <taxon>Hondaea</taxon>
    </lineage>
</organism>
<comment type="caution">
    <text evidence="2">The sequence shown here is derived from an EMBL/GenBank/DDBJ whole genome shotgun (WGS) entry which is preliminary data.</text>
</comment>
<keyword evidence="3" id="KW-1185">Reference proteome</keyword>